<proteinExistence type="predicted"/>
<accession>A0A088FAD6</accession>
<dbReference type="Proteomes" id="UP000029367">
    <property type="component" value="Segment"/>
</dbReference>
<dbReference type="RefSeq" id="YP_009101383.1">
    <property type="nucleotide sequence ID" value="NC_025445.1"/>
</dbReference>
<evidence type="ECO:0000313" key="2">
    <source>
        <dbReference type="Proteomes" id="UP000029367"/>
    </source>
</evidence>
<sequence>MAANSYTPNQFRPHWGGANSDNDIHLEVYDRDVQTQFIYNSIFRSGLTNFKSVANQSNTWRGDRLGSVTVKGRKSGESLVNQPVRSEKLIVTVDTVSYIRIPIDYQDDWTAPDFRAELTRNMGTSQAKAFDQAHVIQLQKCADFVPPTSLAGAFNAGIKEKITLTGTVASEEDDASAIVHGHKKVIEAFIRRDADLGRLVTLIDPAWFSILLEHKKLMNVEFTGGRGVNDFAMRRVAYVNGIRLIESNAFPQAAITDHILGADFNVTADEIKRKLIVFDPSLALVTVEAQPLFNRVWDDEKEMTNVLDSFHMYTVGQKRPDVVGVVTTEA</sequence>
<dbReference type="OrthoDB" id="10107at10239"/>
<reference evidence="1 2" key="1">
    <citation type="submission" date="2014-07" db="EMBL/GenBank/DDBJ databases">
        <title>Synergy as a Rationale for Phage Therapy using Phage Cocktails.</title>
        <authorList>
            <person name="Schmerer M."/>
            <person name="Molineux I.J."/>
            <person name="Bull J.J."/>
        </authorList>
    </citation>
    <scope>NUCLEOTIDE SEQUENCE [LARGE SCALE GENOMIC DNA]</scope>
</reference>
<dbReference type="GeneID" id="22277683"/>
<protein>
    <submittedName>
        <fullName evidence="1">Major capsid protein</fullName>
    </submittedName>
</protein>
<dbReference type="EMBL" id="KM247287">
    <property type="protein sequence ID" value="AIM40536.1"/>
    <property type="molecule type" value="Genomic_DNA"/>
</dbReference>
<evidence type="ECO:0000313" key="1">
    <source>
        <dbReference type="EMBL" id="AIM40536.1"/>
    </source>
</evidence>
<dbReference type="KEGG" id="vg:22277683"/>
<organism evidence="1 2">
    <name type="scientific">Escherichia phage J8-65</name>
    <dbReference type="NCBI Taxonomy" id="1536597"/>
    <lineage>
        <taxon>Viruses</taxon>
        <taxon>Duplodnaviria</taxon>
        <taxon>Heunggongvirae</taxon>
        <taxon>Uroviricota</taxon>
        <taxon>Caudoviricetes</taxon>
        <taxon>Autographivirales</taxon>
        <taxon>Autoscriptoviridae</taxon>
        <taxon>Stentvirinae</taxon>
        <taxon>Bonnellvirus</taxon>
        <taxon>Bonnellvirus smaasur</taxon>
        <taxon>Bonnellvirus J865</taxon>
    </lineage>
</organism>
<name>A0A088FAD6_9CAUD</name>
<keyword evidence="2" id="KW-1185">Reference proteome</keyword>